<keyword evidence="9" id="KW-1185">Reference proteome</keyword>
<feature type="transmembrane region" description="Helical" evidence="7">
    <location>
        <begin position="364"/>
        <end position="386"/>
    </location>
</feature>
<protein>
    <submittedName>
        <fullName evidence="8">SPOSA6832_04256-mRNA-1:cds</fullName>
    </submittedName>
</protein>
<evidence type="ECO:0000313" key="9">
    <source>
        <dbReference type="Proteomes" id="UP000243876"/>
    </source>
</evidence>
<organism evidence="8 9">
    <name type="scientific">Sporidiobolus salmonicolor</name>
    <name type="common">Yeast-like fungus</name>
    <name type="synonym">Sporobolomyces salmonicolor</name>
    <dbReference type="NCBI Taxonomy" id="5005"/>
    <lineage>
        <taxon>Eukaryota</taxon>
        <taxon>Fungi</taxon>
        <taxon>Dikarya</taxon>
        <taxon>Basidiomycota</taxon>
        <taxon>Pucciniomycotina</taxon>
        <taxon>Microbotryomycetes</taxon>
        <taxon>Sporidiobolales</taxon>
        <taxon>Sporidiobolaceae</taxon>
        <taxon>Sporobolomyces</taxon>
    </lineage>
</organism>
<dbReference type="PANTHER" id="PTHR23504">
    <property type="entry name" value="MAJOR FACILITATOR SUPERFAMILY DOMAIN-CONTAINING PROTEIN 10"/>
    <property type="match status" value="1"/>
</dbReference>
<feature type="transmembrane region" description="Helical" evidence="7">
    <location>
        <begin position="275"/>
        <end position="299"/>
    </location>
</feature>
<dbReference type="InterPro" id="IPR011701">
    <property type="entry name" value="MFS"/>
</dbReference>
<evidence type="ECO:0000256" key="4">
    <source>
        <dbReference type="ARBA" id="ARBA00022989"/>
    </source>
</evidence>
<evidence type="ECO:0000256" key="6">
    <source>
        <dbReference type="SAM" id="MobiDB-lite"/>
    </source>
</evidence>
<evidence type="ECO:0000256" key="1">
    <source>
        <dbReference type="ARBA" id="ARBA00004141"/>
    </source>
</evidence>
<feature type="non-terminal residue" evidence="8">
    <location>
        <position position="1"/>
    </location>
</feature>
<sequence>MATPTRSTLTDLDPLQPLGEPRTAQLDPTLTPEPPANSTSPVSFKRRTPSRGGVGAKASSVLAGILSRSPNSERDMVPPPAISRPAAPTQLELPSSQFRRPSESGFSQAIASDDEDDTAEEGSAGRGTSSTLGEPGWKRRATAGGGARLSFAPGTAGSRPVRAYSAPATSPTKDARVLFPGGDLDEDGSGGDDGAAFAVTPLPKIPMIVLCVFYSRLGRGSDRDSSTLTERIHSCVALFGEFLSASISSPFLFFMVESFGVGQGPNGGGESAVSLWTGVVAAVFFLSQFSTALLWVSVAEKHGRRAVLFASLVGNGLTVMAFGTSKNLGSAICIRLAMGLFNGAVGVARSAVQAVTDDTNRSTAYTYVGLLWGLGGIVGSVLGGVLESPVKNYPSIFGDYPLFDEYPYLLPCLVAGCVTLFGGFLSLFLDRDGGQRTGGIHLPTEKDVEIAAGKLEKLRGWIATVLSNLFSRIFRRRAIQLSPNNGNVLLRPSSGEVPPLASPAPSPSIMDSASERNPLSDRRASTRHYGTGSAYGYSRRTSASQSGFERDSGLRIPSMRRRGGRSVSMVTSNRYDPENDLVDHSFAERLLLANNQAVFNLSDVFLAKAAADDQLSQMEYEGSVFERDVDEEYRIEGTDMDANSEYDVGFGSAPPSIDDLRGEAVRQDLMRTKDADSVARPTSPVASHPQSKALRSPTAERVISYVPSIGRLRRGSAASSVRPMSIFSNSGLNPETIAASAGQLATASSYRPDESGFAPMAAIPEMRPASIIEREEGEEAEKVSPLSQLPLALVFQYSLLALHGTVCDQVFTSFLVAPIASGGLGLRASHYAALIAAMFFFSLVWQFRFYPSIGPPNGSFSHLAMFRLGLILYVPVYFLLPELRGLIIVEGENLLVMTGMVVLSAIRYLANACAYTAVMVLINVMTPVEYVPLANGLAQSCVSFARFLGPLVGGSVFAASIADKSNPHPAVGFHLIAVRVFVPPRANATDAELAPSP</sequence>
<feature type="compositionally biased region" description="Polar residues" evidence="6">
    <location>
        <begin position="92"/>
        <end position="110"/>
    </location>
</feature>
<evidence type="ECO:0000313" key="8">
    <source>
        <dbReference type="EMBL" id="CEQ42457.1"/>
    </source>
</evidence>
<keyword evidence="2" id="KW-0813">Transport</keyword>
<feature type="compositionally biased region" description="Polar residues" evidence="6">
    <location>
        <begin position="1"/>
        <end position="10"/>
    </location>
</feature>
<feature type="region of interest" description="Disordered" evidence="6">
    <location>
        <begin position="673"/>
        <end position="696"/>
    </location>
</feature>
<dbReference type="GO" id="GO:0016020">
    <property type="term" value="C:membrane"/>
    <property type="evidence" value="ECO:0007669"/>
    <property type="project" value="UniProtKB-SubCell"/>
</dbReference>
<feature type="transmembrane region" description="Helical" evidence="7">
    <location>
        <begin position="306"/>
        <end position="323"/>
    </location>
</feature>
<evidence type="ECO:0000256" key="3">
    <source>
        <dbReference type="ARBA" id="ARBA00022692"/>
    </source>
</evidence>
<dbReference type="EMBL" id="CENE01000026">
    <property type="protein sequence ID" value="CEQ42457.1"/>
    <property type="molecule type" value="Genomic_DNA"/>
</dbReference>
<evidence type="ECO:0000256" key="7">
    <source>
        <dbReference type="SAM" id="Phobius"/>
    </source>
</evidence>
<keyword evidence="4 7" id="KW-1133">Transmembrane helix</keyword>
<comment type="subcellular location">
    <subcellularLocation>
        <location evidence="1">Membrane</location>
        <topology evidence="1">Multi-pass membrane protein</topology>
    </subcellularLocation>
</comment>
<gene>
    <name evidence="8" type="primary">SPOSA6832_04256</name>
</gene>
<accession>A0A0D6EQT9</accession>
<dbReference type="Gene3D" id="1.20.1250.20">
    <property type="entry name" value="MFS general substrate transporter like domains"/>
    <property type="match status" value="2"/>
</dbReference>
<dbReference type="OrthoDB" id="10262656at2759"/>
<proteinExistence type="predicted"/>
<dbReference type="Proteomes" id="UP000243876">
    <property type="component" value="Unassembled WGS sequence"/>
</dbReference>
<feature type="transmembrane region" description="Helical" evidence="7">
    <location>
        <begin position="860"/>
        <end position="880"/>
    </location>
</feature>
<feature type="non-terminal residue" evidence="8">
    <location>
        <position position="997"/>
    </location>
</feature>
<name>A0A0D6EQT9_SPOSA</name>
<evidence type="ECO:0000256" key="2">
    <source>
        <dbReference type="ARBA" id="ARBA00022448"/>
    </source>
</evidence>
<dbReference type="Pfam" id="PF07690">
    <property type="entry name" value="MFS_1"/>
    <property type="match status" value="1"/>
</dbReference>
<feature type="transmembrane region" description="Helical" evidence="7">
    <location>
        <begin position="329"/>
        <end position="352"/>
    </location>
</feature>
<evidence type="ECO:0000256" key="5">
    <source>
        <dbReference type="ARBA" id="ARBA00023136"/>
    </source>
</evidence>
<dbReference type="AlphaFoldDB" id="A0A0D6EQT9"/>
<feature type="region of interest" description="Disordered" evidence="6">
    <location>
        <begin position="1"/>
        <end position="192"/>
    </location>
</feature>
<dbReference type="GO" id="GO:0022857">
    <property type="term" value="F:transmembrane transporter activity"/>
    <property type="evidence" value="ECO:0007669"/>
    <property type="project" value="InterPro"/>
</dbReference>
<keyword evidence="5 7" id="KW-0472">Membrane</keyword>
<reference evidence="9" key="1">
    <citation type="submission" date="2015-02" db="EMBL/GenBank/DDBJ databases">
        <authorList>
            <person name="Gon?alves P."/>
        </authorList>
    </citation>
    <scope>NUCLEOTIDE SEQUENCE [LARGE SCALE GENOMIC DNA]</scope>
</reference>
<feature type="region of interest" description="Disordered" evidence="6">
    <location>
        <begin position="490"/>
        <end position="572"/>
    </location>
</feature>
<keyword evidence="3 7" id="KW-0812">Transmembrane</keyword>
<feature type="transmembrane region" description="Helical" evidence="7">
    <location>
        <begin position="831"/>
        <end position="848"/>
    </location>
</feature>
<dbReference type="PANTHER" id="PTHR23504:SF17">
    <property type="entry name" value="MAJOR FACILITATOR SUPERFAMILY (MFS) PROFILE DOMAIN-CONTAINING PROTEIN"/>
    <property type="match status" value="1"/>
</dbReference>
<feature type="transmembrane region" description="Helical" evidence="7">
    <location>
        <begin position="406"/>
        <end position="429"/>
    </location>
</feature>
<feature type="transmembrane region" description="Helical" evidence="7">
    <location>
        <begin position="235"/>
        <end position="255"/>
    </location>
</feature>
<dbReference type="InterPro" id="IPR036259">
    <property type="entry name" value="MFS_trans_sf"/>
</dbReference>
<dbReference type="SUPFAM" id="SSF103473">
    <property type="entry name" value="MFS general substrate transporter"/>
    <property type="match status" value="2"/>
</dbReference>